<evidence type="ECO:0000256" key="8">
    <source>
        <dbReference type="ARBA" id="ARBA00022825"/>
    </source>
</evidence>
<gene>
    <name evidence="14" type="ORF">VTL71DRAFT_14245</name>
</gene>
<dbReference type="SMART" id="SM00944">
    <property type="entry name" value="Pro-kuma_activ"/>
    <property type="match status" value="1"/>
</dbReference>
<keyword evidence="9 11" id="KW-0106">Calcium</keyword>
<feature type="binding site" evidence="11">
    <location>
        <position position="610"/>
    </location>
    <ligand>
        <name>Ca(2+)</name>
        <dbReference type="ChEBI" id="CHEBI:29108"/>
    </ligand>
</feature>
<keyword evidence="5 11" id="KW-0645">Protease</keyword>
<dbReference type="Pfam" id="PF09286">
    <property type="entry name" value="Pro-kuma_activ"/>
    <property type="match status" value="1"/>
</dbReference>
<evidence type="ECO:0000256" key="12">
    <source>
        <dbReference type="SAM" id="SignalP"/>
    </source>
</evidence>
<feature type="active site" description="Charge relay system" evidence="11">
    <location>
        <position position="312"/>
    </location>
</feature>
<evidence type="ECO:0000256" key="7">
    <source>
        <dbReference type="ARBA" id="ARBA00022801"/>
    </source>
</evidence>
<dbReference type="CDD" id="cd11377">
    <property type="entry name" value="Pro-peptidase_S53"/>
    <property type="match status" value="1"/>
</dbReference>
<comment type="function">
    <text evidence="2">Secreted tripeptidyl-peptidase which degrades proteins at acidic pHs and is involved in virulence.</text>
</comment>
<dbReference type="PANTHER" id="PTHR14218:SF19">
    <property type="entry name" value="SERINE PROTEASE AORO, PUTATIVE (AFU_ORTHOLOGUE AFUA_6G10250)-RELATED"/>
    <property type="match status" value="1"/>
</dbReference>
<comment type="caution">
    <text evidence="14">The sequence shown here is derived from an EMBL/GenBank/DDBJ whole genome shotgun (WGS) entry which is preliminary data.</text>
</comment>
<evidence type="ECO:0000256" key="5">
    <source>
        <dbReference type="ARBA" id="ARBA00022670"/>
    </source>
</evidence>
<evidence type="ECO:0000256" key="10">
    <source>
        <dbReference type="ARBA" id="ARBA00023145"/>
    </source>
</evidence>
<sequence length="651" mass="71327">MKFFELFTFVPLFVSFVDCFTIPPSYSVHEKRHSVPKEWVKRGRVQPDSHIPVEIGLSQTNLEKGYSFLMAVSDPESIRYGKHWNNEEINDVFAPDVESATIVIDWLVSSGISRDRISATKKKGWLVFEARGHEAERLLLTKFYEYEQNDTGNIAVACDEYHVPALVQRHIDYITPGIGFPPMSKQVTKRSFSKRPGTVSPMPPLVHILPPSSDPQQPGIQSKAAPLANCIQEIIPECIKALYKVPLGSKSNSTNRMGIFEAGDVYSQADLDMFYKNHYPAIPKKTAPKKQLINGAVAPTSQNEAGLESDLDFQVAYPLLWPQETVLYQMGDEGSFNTFLDALDGSYCKYEAYGQKGDDPNFDPVYPNEAYAGRKMCGRFKPTNVISVSYGGSEWDLPAYYQQRQCNEFMKLGLMGISVFFASGDSGVEAANGCINGNVFNPLWPATCPYITAVGATKIRSGKKVTDEEAVAQETEDSIFGTFSSGGGFSNVYPAPDYQRKALKTYFSSHNPPYDSYAAFGTFHNPGDVAANGGLYNALGRGIPDVSANGDNITIVYQGQKALAAGSSASAPMFAAIINRINEERLAVGKSTVGFINPVLYANPGILSDINKGNNPGCGTEGFSAVKGWDPASGLGTPNYPKMLKLWMNLP</sequence>
<feature type="domain" description="Peptidase S53" evidence="13">
    <location>
        <begin position="233"/>
        <end position="650"/>
    </location>
</feature>
<evidence type="ECO:0000256" key="9">
    <source>
        <dbReference type="ARBA" id="ARBA00022837"/>
    </source>
</evidence>
<dbReference type="InterPro" id="IPR036852">
    <property type="entry name" value="Peptidase_S8/S53_dom_sf"/>
</dbReference>
<comment type="subcellular location">
    <subcellularLocation>
        <location evidence="3">Secreted</location>
        <location evidence="3">Extracellular space</location>
    </subcellularLocation>
</comment>
<keyword evidence="7 11" id="KW-0378">Hydrolase</keyword>
<comment type="catalytic activity">
    <reaction evidence="1">
        <text>Release of an N-terminal tripeptide from a polypeptide.</text>
        <dbReference type="EC" id="3.4.14.10"/>
    </reaction>
</comment>
<dbReference type="Pfam" id="PF00082">
    <property type="entry name" value="Peptidase_S8"/>
    <property type="match status" value="1"/>
</dbReference>
<evidence type="ECO:0000256" key="2">
    <source>
        <dbReference type="ARBA" id="ARBA00002451"/>
    </source>
</evidence>
<feature type="binding site" evidence="11">
    <location>
        <position position="630"/>
    </location>
    <ligand>
        <name>Ca(2+)</name>
        <dbReference type="ChEBI" id="CHEBI:29108"/>
    </ligand>
</feature>
<keyword evidence="12" id="KW-0732">Signal</keyword>
<evidence type="ECO:0000256" key="4">
    <source>
        <dbReference type="ARBA" id="ARBA00012462"/>
    </source>
</evidence>
<dbReference type="PANTHER" id="PTHR14218">
    <property type="entry name" value="PROTEASE S8 TRIPEPTIDYL PEPTIDASE I CLN2"/>
    <property type="match status" value="1"/>
</dbReference>
<feature type="signal peptide" evidence="12">
    <location>
        <begin position="1"/>
        <end position="19"/>
    </location>
</feature>
<keyword evidence="6 11" id="KW-0479">Metal-binding</keyword>
<feature type="binding site" evidence="11">
    <location>
        <position position="628"/>
    </location>
    <ligand>
        <name>Ca(2+)</name>
        <dbReference type="ChEBI" id="CHEBI:29108"/>
    </ligand>
</feature>
<evidence type="ECO:0000259" key="13">
    <source>
        <dbReference type="PROSITE" id="PS51695"/>
    </source>
</evidence>
<evidence type="ECO:0000256" key="6">
    <source>
        <dbReference type="ARBA" id="ARBA00022723"/>
    </source>
</evidence>
<name>A0ABR4CHX5_9HELO</name>
<dbReference type="EC" id="3.4.14.10" evidence="4"/>
<protein>
    <recommendedName>
        <fullName evidence="4">tripeptidyl-peptidase II</fullName>
        <ecNumber evidence="4">3.4.14.10</ecNumber>
    </recommendedName>
</protein>
<dbReference type="CDD" id="cd04056">
    <property type="entry name" value="Peptidases_S53"/>
    <property type="match status" value="1"/>
</dbReference>
<dbReference type="InterPro" id="IPR030400">
    <property type="entry name" value="Sedolisin_dom"/>
</dbReference>
<evidence type="ECO:0000256" key="1">
    <source>
        <dbReference type="ARBA" id="ARBA00001910"/>
    </source>
</evidence>
<evidence type="ECO:0000256" key="11">
    <source>
        <dbReference type="PROSITE-ProRule" id="PRU01032"/>
    </source>
</evidence>
<feature type="active site" description="Charge relay system" evidence="11">
    <location>
        <position position="568"/>
    </location>
</feature>
<evidence type="ECO:0000313" key="15">
    <source>
        <dbReference type="Proteomes" id="UP001595075"/>
    </source>
</evidence>
<dbReference type="Gene3D" id="3.40.50.200">
    <property type="entry name" value="Peptidase S8/S53 domain"/>
    <property type="match status" value="1"/>
</dbReference>
<dbReference type="InterPro" id="IPR000209">
    <property type="entry name" value="Peptidase_S8/S53_dom"/>
</dbReference>
<accession>A0ABR4CHX5</accession>
<dbReference type="Proteomes" id="UP001595075">
    <property type="component" value="Unassembled WGS sequence"/>
</dbReference>
<keyword evidence="8 11" id="KW-0720">Serine protease</keyword>
<dbReference type="InterPro" id="IPR015366">
    <property type="entry name" value="S53_propep"/>
</dbReference>
<dbReference type="PROSITE" id="PS51695">
    <property type="entry name" value="SEDOLISIN"/>
    <property type="match status" value="1"/>
</dbReference>
<evidence type="ECO:0000256" key="3">
    <source>
        <dbReference type="ARBA" id="ARBA00004239"/>
    </source>
</evidence>
<dbReference type="InterPro" id="IPR050819">
    <property type="entry name" value="Tripeptidyl-peptidase_I"/>
</dbReference>
<evidence type="ECO:0000313" key="14">
    <source>
        <dbReference type="EMBL" id="KAL2069566.1"/>
    </source>
</evidence>
<organism evidence="14 15">
    <name type="scientific">Oculimacula yallundae</name>
    <dbReference type="NCBI Taxonomy" id="86028"/>
    <lineage>
        <taxon>Eukaryota</taxon>
        <taxon>Fungi</taxon>
        <taxon>Dikarya</taxon>
        <taxon>Ascomycota</taxon>
        <taxon>Pezizomycotina</taxon>
        <taxon>Leotiomycetes</taxon>
        <taxon>Helotiales</taxon>
        <taxon>Ploettnerulaceae</taxon>
        <taxon>Oculimacula</taxon>
    </lineage>
</organism>
<feature type="active site" description="Charge relay system" evidence="11">
    <location>
        <position position="308"/>
    </location>
</feature>
<comment type="cofactor">
    <cofactor evidence="11">
        <name>Ca(2+)</name>
        <dbReference type="ChEBI" id="CHEBI:29108"/>
    </cofactor>
    <text evidence="11">Binds 1 Ca(2+) ion per subunit.</text>
</comment>
<dbReference type="SUPFAM" id="SSF54897">
    <property type="entry name" value="Protease propeptides/inhibitors"/>
    <property type="match status" value="1"/>
</dbReference>
<dbReference type="EMBL" id="JAZHXI010000007">
    <property type="protein sequence ID" value="KAL2069566.1"/>
    <property type="molecule type" value="Genomic_DNA"/>
</dbReference>
<keyword evidence="10" id="KW-0865">Zymogen</keyword>
<keyword evidence="15" id="KW-1185">Reference proteome</keyword>
<proteinExistence type="predicted"/>
<feature type="chain" id="PRO_5045403850" description="tripeptidyl-peptidase II" evidence="12">
    <location>
        <begin position="20"/>
        <end position="651"/>
    </location>
</feature>
<dbReference type="SUPFAM" id="SSF52743">
    <property type="entry name" value="Subtilisin-like"/>
    <property type="match status" value="1"/>
</dbReference>
<reference evidence="14 15" key="1">
    <citation type="journal article" date="2024" name="Commun. Biol.">
        <title>Comparative genomic analysis of thermophilic fungi reveals convergent evolutionary adaptations and gene losses.</title>
        <authorList>
            <person name="Steindorff A.S."/>
            <person name="Aguilar-Pontes M.V."/>
            <person name="Robinson A.J."/>
            <person name="Andreopoulos B."/>
            <person name="LaButti K."/>
            <person name="Kuo A."/>
            <person name="Mondo S."/>
            <person name="Riley R."/>
            <person name="Otillar R."/>
            <person name="Haridas S."/>
            <person name="Lipzen A."/>
            <person name="Grimwood J."/>
            <person name="Schmutz J."/>
            <person name="Clum A."/>
            <person name="Reid I.D."/>
            <person name="Moisan M.C."/>
            <person name="Butler G."/>
            <person name="Nguyen T.T.M."/>
            <person name="Dewar K."/>
            <person name="Conant G."/>
            <person name="Drula E."/>
            <person name="Henrissat B."/>
            <person name="Hansel C."/>
            <person name="Singer S."/>
            <person name="Hutchinson M.I."/>
            <person name="de Vries R.P."/>
            <person name="Natvig D.O."/>
            <person name="Powell A.J."/>
            <person name="Tsang A."/>
            <person name="Grigoriev I.V."/>
        </authorList>
    </citation>
    <scope>NUCLEOTIDE SEQUENCE [LARGE SCALE GENOMIC DNA]</scope>
    <source>
        <strain evidence="14 15">CBS 494.80</strain>
    </source>
</reference>
<feature type="binding site" evidence="11">
    <location>
        <position position="609"/>
    </location>
    <ligand>
        <name>Ca(2+)</name>
        <dbReference type="ChEBI" id="CHEBI:29108"/>
    </ligand>
</feature>